<dbReference type="KEGG" id="gtt:GUITHDRAFT_101326"/>
<dbReference type="EMBL" id="JH992971">
    <property type="protein sequence ID" value="EKX52872.1"/>
    <property type="molecule type" value="Genomic_DNA"/>
</dbReference>
<keyword evidence="4" id="KW-1185">Reference proteome</keyword>
<evidence type="ECO:0000313" key="2">
    <source>
        <dbReference type="EMBL" id="EKX52872.1"/>
    </source>
</evidence>
<reference evidence="4" key="2">
    <citation type="submission" date="2012-11" db="EMBL/GenBank/DDBJ databases">
        <authorList>
            <person name="Kuo A."/>
            <person name="Curtis B.A."/>
            <person name="Tanifuji G."/>
            <person name="Burki F."/>
            <person name="Gruber A."/>
            <person name="Irimia M."/>
            <person name="Maruyama S."/>
            <person name="Arias M.C."/>
            <person name="Ball S.G."/>
            <person name="Gile G.H."/>
            <person name="Hirakawa Y."/>
            <person name="Hopkins J.F."/>
            <person name="Rensing S.A."/>
            <person name="Schmutz J."/>
            <person name="Symeonidi A."/>
            <person name="Elias M."/>
            <person name="Eveleigh R.J."/>
            <person name="Herman E.K."/>
            <person name="Klute M.J."/>
            <person name="Nakayama T."/>
            <person name="Obornik M."/>
            <person name="Reyes-Prieto A."/>
            <person name="Armbrust E.V."/>
            <person name="Aves S.J."/>
            <person name="Beiko R.G."/>
            <person name="Coutinho P."/>
            <person name="Dacks J.B."/>
            <person name="Durnford D.G."/>
            <person name="Fast N.M."/>
            <person name="Green B.R."/>
            <person name="Grisdale C."/>
            <person name="Hempe F."/>
            <person name="Henrissat B."/>
            <person name="Hoppner M.P."/>
            <person name="Ishida K.-I."/>
            <person name="Kim E."/>
            <person name="Koreny L."/>
            <person name="Kroth P.G."/>
            <person name="Liu Y."/>
            <person name="Malik S.-B."/>
            <person name="Maier U.G."/>
            <person name="McRose D."/>
            <person name="Mock T."/>
            <person name="Neilson J.A."/>
            <person name="Onodera N.T."/>
            <person name="Poole A.M."/>
            <person name="Pritham E.J."/>
            <person name="Richards T.A."/>
            <person name="Rocap G."/>
            <person name="Roy S.W."/>
            <person name="Sarai C."/>
            <person name="Schaack S."/>
            <person name="Shirato S."/>
            <person name="Slamovits C.H."/>
            <person name="Spencer D.F."/>
            <person name="Suzuki S."/>
            <person name="Worden A.Z."/>
            <person name="Zauner S."/>
            <person name="Barry K."/>
            <person name="Bell C."/>
            <person name="Bharti A.K."/>
            <person name="Crow J.A."/>
            <person name="Grimwood J."/>
            <person name="Kramer R."/>
            <person name="Lindquist E."/>
            <person name="Lucas S."/>
            <person name="Salamov A."/>
            <person name="McFadden G.I."/>
            <person name="Lane C.E."/>
            <person name="Keeling P.J."/>
            <person name="Gray M.W."/>
            <person name="Grigoriev I.V."/>
            <person name="Archibald J.M."/>
        </authorList>
    </citation>
    <scope>NUCLEOTIDE SEQUENCE</scope>
    <source>
        <strain evidence="4">CCMP2712</strain>
    </source>
</reference>
<gene>
    <name evidence="2" type="ORF">GUITHDRAFT_101326</name>
</gene>
<dbReference type="EnsemblProtists" id="EKX52872">
    <property type="protein sequence ID" value="EKX52872"/>
    <property type="gene ID" value="GUITHDRAFT_101326"/>
</dbReference>
<reference evidence="2 4" key="1">
    <citation type="journal article" date="2012" name="Nature">
        <title>Algal genomes reveal evolutionary mosaicism and the fate of nucleomorphs.</title>
        <authorList>
            <consortium name="DOE Joint Genome Institute"/>
            <person name="Curtis B.A."/>
            <person name="Tanifuji G."/>
            <person name="Burki F."/>
            <person name="Gruber A."/>
            <person name="Irimia M."/>
            <person name="Maruyama S."/>
            <person name="Arias M.C."/>
            <person name="Ball S.G."/>
            <person name="Gile G.H."/>
            <person name="Hirakawa Y."/>
            <person name="Hopkins J.F."/>
            <person name="Kuo A."/>
            <person name="Rensing S.A."/>
            <person name="Schmutz J."/>
            <person name="Symeonidi A."/>
            <person name="Elias M."/>
            <person name="Eveleigh R.J."/>
            <person name="Herman E.K."/>
            <person name="Klute M.J."/>
            <person name="Nakayama T."/>
            <person name="Obornik M."/>
            <person name="Reyes-Prieto A."/>
            <person name="Armbrust E.V."/>
            <person name="Aves S.J."/>
            <person name="Beiko R.G."/>
            <person name="Coutinho P."/>
            <person name="Dacks J.B."/>
            <person name="Durnford D.G."/>
            <person name="Fast N.M."/>
            <person name="Green B.R."/>
            <person name="Grisdale C.J."/>
            <person name="Hempel F."/>
            <person name="Henrissat B."/>
            <person name="Hoppner M.P."/>
            <person name="Ishida K."/>
            <person name="Kim E."/>
            <person name="Koreny L."/>
            <person name="Kroth P.G."/>
            <person name="Liu Y."/>
            <person name="Malik S.B."/>
            <person name="Maier U.G."/>
            <person name="McRose D."/>
            <person name="Mock T."/>
            <person name="Neilson J.A."/>
            <person name="Onodera N.T."/>
            <person name="Poole A.M."/>
            <person name="Pritham E.J."/>
            <person name="Richards T.A."/>
            <person name="Rocap G."/>
            <person name="Roy S.W."/>
            <person name="Sarai C."/>
            <person name="Schaack S."/>
            <person name="Shirato S."/>
            <person name="Slamovits C.H."/>
            <person name="Spencer D.F."/>
            <person name="Suzuki S."/>
            <person name="Worden A.Z."/>
            <person name="Zauner S."/>
            <person name="Barry K."/>
            <person name="Bell C."/>
            <person name="Bharti A.K."/>
            <person name="Crow J.A."/>
            <person name="Grimwood J."/>
            <person name="Kramer R."/>
            <person name="Lindquist E."/>
            <person name="Lucas S."/>
            <person name="Salamov A."/>
            <person name="McFadden G.I."/>
            <person name="Lane C.E."/>
            <person name="Keeling P.J."/>
            <person name="Gray M.W."/>
            <person name="Grigoriev I.V."/>
            <person name="Archibald J.M."/>
        </authorList>
    </citation>
    <scope>NUCLEOTIDE SEQUENCE</scope>
    <source>
        <strain evidence="2 4">CCMP2712</strain>
    </source>
</reference>
<accession>L1JWZ7</accession>
<sequence length="278" mass="32003">MQLQEIVAALKGQCQTPSGEGQENRHPCSTGPAEPKKVKRLFDSRNARKFNGEMEVEFSVVTWLATLEFQLMSQAIPQEQWVSSAQGLMGENVTNWITSSCWNANMNRQEKMKWEALNTGRMSWDDFTKLMRKKWLSPDFPIRLMTVLRDMKQGPKESISNFIQRYSAMTNRLVACAPDKVSFGNFVIKQIFNFGKRQGNTHRRRARSTWQFLRLRAKSTRLRQWHFELFDPDTGADENFIDEQLESDEPIAVEMATGVGEIPKGSFNSNHTRNTASI</sequence>
<feature type="region of interest" description="Disordered" evidence="1">
    <location>
        <begin position="13"/>
        <end position="35"/>
    </location>
</feature>
<evidence type="ECO:0000256" key="1">
    <source>
        <dbReference type="SAM" id="MobiDB-lite"/>
    </source>
</evidence>
<reference evidence="3" key="3">
    <citation type="submission" date="2016-03" db="UniProtKB">
        <authorList>
            <consortium name="EnsemblProtists"/>
        </authorList>
    </citation>
    <scope>IDENTIFICATION</scope>
</reference>
<dbReference type="HOGENOM" id="CLU_1002703_0_0_1"/>
<dbReference type="Proteomes" id="UP000011087">
    <property type="component" value="Unassembled WGS sequence"/>
</dbReference>
<dbReference type="PaxDb" id="55529-EKX52872"/>
<proteinExistence type="predicted"/>
<dbReference type="AlphaFoldDB" id="L1JWZ7"/>
<protein>
    <recommendedName>
        <fullName evidence="5">Retrotransposon gag domain-containing protein</fullName>
    </recommendedName>
</protein>
<name>L1JWZ7_GUITC</name>
<evidence type="ECO:0000313" key="4">
    <source>
        <dbReference type="Proteomes" id="UP000011087"/>
    </source>
</evidence>
<dbReference type="RefSeq" id="XP_005839852.1">
    <property type="nucleotide sequence ID" value="XM_005839795.1"/>
</dbReference>
<organism evidence="2">
    <name type="scientific">Guillardia theta (strain CCMP2712)</name>
    <name type="common">Cryptophyte</name>
    <dbReference type="NCBI Taxonomy" id="905079"/>
    <lineage>
        <taxon>Eukaryota</taxon>
        <taxon>Cryptophyceae</taxon>
        <taxon>Pyrenomonadales</taxon>
        <taxon>Geminigeraceae</taxon>
        <taxon>Guillardia</taxon>
    </lineage>
</organism>
<dbReference type="GeneID" id="17309674"/>
<evidence type="ECO:0008006" key="5">
    <source>
        <dbReference type="Google" id="ProtNLM"/>
    </source>
</evidence>
<evidence type="ECO:0000313" key="3">
    <source>
        <dbReference type="EnsemblProtists" id="EKX52872"/>
    </source>
</evidence>